<evidence type="ECO:0000313" key="3">
    <source>
        <dbReference type="Proteomes" id="UP000523614"/>
    </source>
</evidence>
<protein>
    <submittedName>
        <fullName evidence="2">Septum formation inhibitor Maf</fullName>
    </submittedName>
</protein>
<sequence length="52" mass="5422">MRIVLASASPSRRMILNNAGVDPLVRPAEVDEDALLASLADAPPARRVAALA</sequence>
<dbReference type="GO" id="GO:0047429">
    <property type="term" value="F:nucleoside triphosphate diphosphatase activity"/>
    <property type="evidence" value="ECO:0007669"/>
    <property type="project" value="InterPro"/>
</dbReference>
<evidence type="ECO:0000256" key="1">
    <source>
        <dbReference type="ARBA" id="ARBA00022801"/>
    </source>
</evidence>
<gene>
    <name evidence="2" type="ORF">GX570_02775</name>
</gene>
<organism evidence="2 3">
    <name type="scientific">Corynebacterium marinum</name>
    <dbReference type="NCBI Taxonomy" id="349751"/>
    <lineage>
        <taxon>Bacteria</taxon>
        <taxon>Bacillati</taxon>
        <taxon>Actinomycetota</taxon>
        <taxon>Actinomycetes</taxon>
        <taxon>Mycobacteriales</taxon>
        <taxon>Corynebacteriaceae</taxon>
        <taxon>Corynebacterium</taxon>
    </lineage>
</organism>
<feature type="non-terminal residue" evidence="2">
    <location>
        <position position="52"/>
    </location>
</feature>
<dbReference type="EMBL" id="JAAYYP010000083">
    <property type="protein sequence ID" value="NLF90258.1"/>
    <property type="molecule type" value="Genomic_DNA"/>
</dbReference>
<accession>A0A847H9Z1</accession>
<dbReference type="AlphaFoldDB" id="A0A847H9Z1"/>
<evidence type="ECO:0000313" key="2">
    <source>
        <dbReference type="EMBL" id="NLF90258.1"/>
    </source>
</evidence>
<comment type="caution">
    <text evidence="2">The sequence shown here is derived from an EMBL/GenBank/DDBJ whole genome shotgun (WGS) entry which is preliminary data.</text>
</comment>
<keyword evidence="1" id="KW-0378">Hydrolase</keyword>
<dbReference type="Pfam" id="PF02545">
    <property type="entry name" value="Maf"/>
    <property type="match status" value="1"/>
</dbReference>
<dbReference type="SUPFAM" id="SSF52972">
    <property type="entry name" value="ITPase-like"/>
    <property type="match status" value="1"/>
</dbReference>
<dbReference type="InterPro" id="IPR029001">
    <property type="entry name" value="ITPase-like_fam"/>
</dbReference>
<reference evidence="2 3" key="1">
    <citation type="journal article" date="2020" name="Biotechnol. Biofuels">
        <title>New insights from the biogas microbiome by comprehensive genome-resolved metagenomics of nearly 1600 species originating from multiple anaerobic digesters.</title>
        <authorList>
            <person name="Campanaro S."/>
            <person name="Treu L."/>
            <person name="Rodriguez-R L.M."/>
            <person name="Kovalovszki A."/>
            <person name="Ziels R.M."/>
            <person name="Maus I."/>
            <person name="Zhu X."/>
            <person name="Kougias P.G."/>
            <person name="Basile A."/>
            <person name="Luo G."/>
            <person name="Schluter A."/>
            <person name="Konstantinidis K.T."/>
            <person name="Angelidaki I."/>
        </authorList>
    </citation>
    <scope>NUCLEOTIDE SEQUENCE [LARGE SCALE GENOMIC DNA]</scope>
    <source>
        <strain evidence="2">AS06rmzACSIP_235</strain>
    </source>
</reference>
<dbReference type="Proteomes" id="UP000523614">
    <property type="component" value="Unassembled WGS sequence"/>
</dbReference>
<dbReference type="InterPro" id="IPR003697">
    <property type="entry name" value="Maf-like"/>
</dbReference>
<proteinExistence type="predicted"/>
<name>A0A847H9Z1_9CORY</name>
<dbReference type="Gene3D" id="3.90.950.10">
    <property type="match status" value="1"/>
</dbReference>